<accession>A0A3R9EWJ7</accession>
<dbReference type="PANTHER" id="PTHR10010:SF46">
    <property type="entry name" value="SODIUM-DEPENDENT PHOSPHATE TRANSPORT PROTEIN 2B"/>
    <property type="match status" value="1"/>
</dbReference>
<organism evidence="7 8">
    <name type="scientific">Acinetobacter johnsonii</name>
    <dbReference type="NCBI Taxonomy" id="40214"/>
    <lineage>
        <taxon>Bacteria</taxon>
        <taxon>Pseudomonadati</taxon>
        <taxon>Pseudomonadota</taxon>
        <taxon>Gammaproteobacteria</taxon>
        <taxon>Moraxellales</taxon>
        <taxon>Moraxellaceae</taxon>
        <taxon>Acinetobacter</taxon>
    </lineage>
</organism>
<reference evidence="7 8" key="1">
    <citation type="submission" date="2018-10" db="EMBL/GenBank/DDBJ databases">
        <title>Transmission dynamics of multidrug resistant bacteria on intensive care unit surfaces.</title>
        <authorList>
            <person name="D'Souza A.W."/>
            <person name="Potter R.F."/>
            <person name="Wallace M."/>
            <person name="Shupe A."/>
            <person name="Patel S."/>
            <person name="Sun S."/>
            <person name="Gul D."/>
            <person name="Kwon J.H."/>
            <person name="Andleeb S."/>
            <person name="Burnham C.-A.D."/>
            <person name="Dantas G."/>
        </authorList>
    </citation>
    <scope>NUCLEOTIDE SEQUENCE [LARGE SCALE GENOMIC DNA]</scope>
    <source>
        <strain evidence="7 8">AJ_385</strain>
    </source>
</reference>
<evidence type="ECO:0000256" key="4">
    <source>
        <dbReference type="ARBA" id="ARBA00022989"/>
    </source>
</evidence>
<evidence type="ECO:0000256" key="2">
    <source>
        <dbReference type="ARBA" id="ARBA00022475"/>
    </source>
</evidence>
<evidence type="ECO:0000256" key="1">
    <source>
        <dbReference type="ARBA" id="ARBA00004651"/>
    </source>
</evidence>
<protein>
    <submittedName>
        <fullName evidence="7">Na/Pi cotransporter family protein</fullName>
    </submittedName>
</protein>
<evidence type="ECO:0000313" key="7">
    <source>
        <dbReference type="EMBL" id="RSE18454.1"/>
    </source>
</evidence>
<feature type="transmembrane region" description="Helical" evidence="6">
    <location>
        <begin position="214"/>
        <end position="238"/>
    </location>
</feature>
<proteinExistence type="predicted"/>
<gene>
    <name evidence="7" type="ORF">EGT73_16400</name>
</gene>
<keyword evidence="4 6" id="KW-1133">Transmembrane helix</keyword>
<feature type="transmembrane region" description="Helical" evidence="6">
    <location>
        <begin position="173"/>
        <end position="193"/>
    </location>
</feature>
<keyword evidence="5 6" id="KW-0472">Membrane</keyword>
<dbReference type="InterPro" id="IPR003841">
    <property type="entry name" value="Na/Pi_transpt"/>
</dbReference>
<feature type="transmembrane region" description="Helical" evidence="6">
    <location>
        <begin position="244"/>
        <end position="270"/>
    </location>
</feature>
<feature type="transmembrane region" description="Helical" evidence="6">
    <location>
        <begin position="98"/>
        <end position="120"/>
    </location>
</feature>
<feature type="transmembrane region" description="Helical" evidence="6">
    <location>
        <begin position="282"/>
        <end position="302"/>
    </location>
</feature>
<dbReference type="GO" id="GO:0005886">
    <property type="term" value="C:plasma membrane"/>
    <property type="evidence" value="ECO:0007669"/>
    <property type="project" value="UniProtKB-SubCell"/>
</dbReference>
<dbReference type="GO" id="GO:0044341">
    <property type="term" value="P:sodium-dependent phosphate transport"/>
    <property type="evidence" value="ECO:0007669"/>
    <property type="project" value="InterPro"/>
</dbReference>
<evidence type="ECO:0000256" key="5">
    <source>
        <dbReference type="ARBA" id="ARBA00023136"/>
    </source>
</evidence>
<name>A0A3R9EWJ7_ACIJO</name>
<comment type="caution">
    <text evidence="7">The sequence shown here is derived from an EMBL/GenBank/DDBJ whole genome shotgun (WGS) entry which is preliminary data.</text>
</comment>
<dbReference type="GO" id="GO:0005436">
    <property type="term" value="F:sodium:phosphate symporter activity"/>
    <property type="evidence" value="ECO:0007669"/>
    <property type="project" value="InterPro"/>
</dbReference>
<dbReference type="RefSeq" id="WP_125274914.1">
    <property type="nucleotide sequence ID" value="NZ_RHXE01000061.1"/>
</dbReference>
<evidence type="ECO:0000313" key="8">
    <source>
        <dbReference type="Proteomes" id="UP000277537"/>
    </source>
</evidence>
<keyword evidence="3 6" id="KW-0812">Transmembrane</keyword>
<evidence type="ECO:0000256" key="3">
    <source>
        <dbReference type="ARBA" id="ARBA00022692"/>
    </source>
</evidence>
<feature type="transmembrane region" description="Helical" evidence="6">
    <location>
        <begin position="57"/>
        <end position="78"/>
    </location>
</feature>
<dbReference type="Proteomes" id="UP000277537">
    <property type="component" value="Unassembled WGS sequence"/>
</dbReference>
<keyword evidence="2" id="KW-1003">Cell membrane</keyword>
<dbReference type="NCBIfam" id="NF037997">
    <property type="entry name" value="Na_Pi_symport"/>
    <property type="match status" value="1"/>
</dbReference>
<dbReference type="AlphaFoldDB" id="A0A3R9EWJ7"/>
<evidence type="ECO:0000256" key="6">
    <source>
        <dbReference type="SAM" id="Phobius"/>
    </source>
</evidence>
<comment type="subcellular location">
    <subcellularLocation>
        <location evidence="1">Cell membrane</location>
        <topology evidence="1">Multi-pass membrane protein</topology>
    </subcellularLocation>
</comment>
<sequence length="530" mass="58181">MLQILSELCGGVGLFLIGMTLLTDSLKEIAGQTLKELLTRFTATPFKAMLSGLGMTLLVHSSTATIVAAIGFVGAGVLSFTQAMSVVIGANIGTTSTGWIVAFLGMKFSISMLALPMIALGALLKLIAKGQMALLGLVIAGFGLIFFGIDVLQKAMAGFAVHSDLSFFGYDSLWSQLVLVLIGIIMAMLLQSSSASITATMAALVSGAIDLPQALYMVIGQNIGAVSITVISVIGASINAKRTVAVNVIFNLVSAIAAFFLLAPFFLWLIKHSAFFSSIDQVIMLAMFHTAFSVLGACMFMPSLKFLEQKIIQWLPSNNPAILDSLDDASLQVPAIAVQAAEKAVYFSIFEIFKILQMVFQTGTLPRHQQLNTLNEIIQHIEQYLEKIAIPEHPALKQKFLSLLRVMVYVRVLHNDLERLDNAILLRTQPAIFQLALDYCNILESYFSHIEQLADQSVIESLRADLNHLKKWTSSHRAEMREKVMEYTEVNQLSASKGVELLAAQRWMDRLIAHSYRFSNVMYERLLEES</sequence>
<dbReference type="PANTHER" id="PTHR10010">
    <property type="entry name" value="SOLUTE CARRIER FAMILY 34 SODIUM PHOSPHATE , MEMBER 2-RELATED"/>
    <property type="match status" value="1"/>
</dbReference>
<feature type="transmembrane region" description="Helical" evidence="6">
    <location>
        <begin position="132"/>
        <end position="153"/>
    </location>
</feature>
<dbReference type="EMBL" id="RHXE01000061">
    <property type="protein sequence ID" value="RSE18454.1"/>
    <property type="molecule type" value="Genomic_DNA"/>
</dbReference>
<dbReference type="Pfam" id="PF02690">
    <property type="entry name" value="Na_Pi_cotrans"/>
    <property type="match status" value="1"/>
</dbReference>